<protein>
    <submittedName>
        <fullName evidence="1">Uncharacterized protein</fullName>
    </submittedName>
</protein>
<accession>A0A0F9KJA1</accession>
<dbReference type="AlphaFoldDB" id="A0A0F9KJA1"/>
<reference evidence="1" key="1">
    <citation type="journal article" date="2015" name="Nature">
        <title>Complex archaea that bridge the gap between prokaryotes and eukaryotes.</title>
        <authorList>
            <person name="Spang A."/>
            <person name="Saw J.H."/>
            <person name="Jorgensen S.L."/>
            <person name="Zaremba-Niedzwiedzka K."/>
            <person name="Martijn J."/>
            <person name="Lind A.E."/>
            <person name="van Eijk R."/>
            <person name="Schleper C."/>
            <person name="Guy L."/>
            <person name="Ettema T.J."/>
        </authorList>
    </citation>
    <scope>NUCLEOTIDE SEQUENCE</scope>
</reference>
<gene>
    <name evidence="1" type="ORF">LCGC14_1627380</name>
</gene>
<sequence length="98" mass="10703">MVFFEEADIDTVLADSPDVITIASVTEPCLFDDHEEIALEQDGGGGQVVRVTVAQVKTTAFPNVKGDDPVQVNSIEYKVWRALVQGDKATTKLLLRKV</sequence>
<comment type="caution">
    <text evidence="1">The sequence shown here is derived from an EMBL/GenBank/DDBJ whole genome shotgun (WGS) entry which is preliminary data.</text>
</comment>
<organism evidence="1">
    <name type="scientific">marine sediment metagenome</name>
    <dbReference type="NCBI Taxonomy" id="412755"/>
    <lineage>
        <taxon>unclassified sequences</taxon>
        <taxon>metagenomes</taxon>
        <taxon>ecological metagenomes</taxon>
    </lineage>
</organism>
<evidence type="ECO:0000313" key="1">
    <source>
        <dbReference type="EMBL" id="KKM22238.1"/>
    </source>
</evidence>
<dbReference type="EMBL" id="LAZR01013377">
    <property type="protein sequence ID" value="KKM22238.1"/>
    <property type="molecule type" value="Genomic_DNA"/>
</dbReference>
<proteinExistence type="predicted"/>
<name>A0A0F9KJA1_9ZZZZ</name>